<evidence type="ECO:0000313" key="3">
    <source>
        <dbReference type="Proteomes" id="UP000637299"/>
    </source>
</evidence>
<evidence type="ECO:0000259" key="1">
    <source>
        <dbReference type="Pfam" id="PF03544"/>
    </source>
</evidence>
<organism evidence="2 3">
    <name type="scientific">Chryseobacterium caseinilyticum</name>
    <dbReference type="NCBI Taxonomy" id="2771428"/>
    <lineage>
        <taxon>Bacteria</taxon>
        <taxon>Pseudomonadati</taxon>
        <taxon>Bacteroidota</taxon>
        <taxon>Flavobacteriia</taxon>
        <taxon>Flavobacteriales</taxon>
        <taxon>Weeksellaceae</taxon>
        <taxon>Chryseobacterium group</taxon>
        <taxon>Chryseobacterium</taxon>
    </lineage>
</organism>
<dbReference type="Gene3D" id="3.30.1150.10">
    <property type="match status" value="1"/>
</dbReference>
<dbReference type="Pfam" id="PF03544">
    <property type="entry name" value="TonB_C"/>
    <property type="match status" value="1"/>
</dbReference>
<protein>
    <submittedName>
        <fullName evidence="2">Energy transducer TonB</fullName>
    </submittedName>
</protein>
<comment type="caution">
    <text evidence="2">The sequence shown here is derived from an EMBL/GenBank/DDBJ whole genome shotgun (WGS) entry which is preliminary data.</text>
</comment>
<proteinExistence type="predicted"/>
<sequence length="140" mass="16064">MIKGLQLLMILMFSFVFSQEERIQAQIDKPQREISKDSIYTMTEQGAEFPGGLDKFRQEFSNNFDISVIKGKGLFSCELTFVILENGQIINVEAKGNDRSFNAEAIRALNSMKNKVWKPGKMNGEPVKSRYKIPFKINFE</sequence>
<reference evidence="2 3" key="1">
    <citation type="submission" date="2020-09" db="EMBL/GenBank/DDBJ databases">
        <title>Genome seq and assembly of Chryseobacterium sp.</title>
        <authorList>
            <person name="Chhetri G."/>
        </authorList>
    </citation>
    <scope>NUCLEOTIDE SEQUENCE [LARGE SCALE GENOMIC DNA]</scope>
    <source>
        <strain evidence="2 3">GCR10</strain>
    </source>
</reference>
<dbReference type="EMBL" id="JACYFS010000003">
    <property type="protein sequence ID" value="MBD8083114.1"/>
    <property type="molecule type" value="Genomic_DNA"/>
</dbReference>
<dbReference type="Proteomes" id="UP000637299">
    <property type="component" value="Unassembled WGS sequence"/>
</dbReference>
<gene>
    <name evidence="2" type="ORF">IC610_11885</name>
</gene>
<feature type="domain" description="TonB C-terminal" evidence="1">
    <location>
        <begin position="77"/>
        <end position="136"/>
    </location>
</feature>
<dbReference type="InterPro" id="IPR037682">
    <property type="entry name" value="TonB_C"/>
</dbReference>
<dbReference type="SUPFAM" id="SSF74653">
    <property type="entry name" value="TolA/TonB C-terminal domain"/>
    <property type="match status" value="1"/>
</dbReference>
<keyword evidence="3" id="KW-1185">Reference proteome</keyword>
<accession>A0ABR8ZDG4</accession>
<dbReference type="RefSeq" id="WP_191737054.1">
    <property type="nucleotide sequence ID" value="NZ_JACYFS010000003.1"/>
</dbReference>
<evidence type="ECO:0000313" key="2">
    <source>
        <dbReference type="EMBL" id="MBD8083114.1"/>
    </source>
</evidence>
<name>A0ABR8ZDG4_9FLAO</name>